<dbReference type="STRING" id="426701.SAMN04488098_108114"/>
<organism evidence="2 3">
    <name type="scientific">Alkalibacterium thalassium</name>
    <dbReference type="NCBI Taxonomy" id="426701"/>
    <lineage>
        <taxon>Bacteria</taxon>
        <taxon>Bacillati</taxon>
        <taxon>Bacillota</taxon>
        <taxon>Bacilli</taxon>
        <taxon>Lactobacillales</taxon>
        <taxon>Carnobacteriaceae</taxon>
        <taxon>Alkalibacterium</taxon>
    </lineage>
</organism>
<accession>A0A1G9FLG3</accession>
<evidence type="ECO:0000313" key="2">
    <source>
        <dbReference type="EMBL" id="SDK89217.1"/>
    </source>
</evidence>
<gene>
    <name evidence="2" type="ORF">SAMN04488098_108114</name>
</gene>
<keyword evidence="3" id="KW-1185">Reference proteome</keyword>
<dbReference type="OrthoDB" id="2163600at2"/>
<proteinExistence type="predicted"/>
<dbReference type="Proteomes" id="UP000199433">
    <property type="component" value="Unassembled WGS sequence"/>
</dbReference>
<dbReference type="AlphaFoldDB" id="A0A1G9FLG3"/>
<reference evidence="3" key="1">
    <citation type="submission" date="2016-10" db="EMBL/GenBank/DDBJ databases">
        <authorList>
            <person name="Varghese N."/>
            <person name="Submissions S."/>
        </authorList>
    </citation>
    <scope>NUCLEOTIDE SEQUENCE [LARGE SCALE GENOMIC DNA]</scope>
    <source>
        <strain evidence="3">DSM 19181</strain>
    </source>
</reference>
<sequence>MYQNYTTMETALTLQLDFTIPEDHEARLISRFVDSIPAEFLLEETSSTGRPAFHPAMLLKMCLFAYSRSTFSGRTIERMND</sequence>
<dbReference type="InterPro" id="IPR008490">
    <property type="entry name" value="Transposase_InsH_N"/>
</dbReference>
<name>A0A1G9FLG3_9LACT</name>
<evidence type="ECO:0000259" key="1">
    <source>
        <dbReference type="Pfam" id="PF05598"/>
    </source>
</evidence>
<dbReference type="PANTHER" id="PTHR33408">
    <property type="entry name" value="TRANSPOSASE"/>
    <property type="match status" value="1"/>
</dbReference>
<dbReference type="EMBL" id="FNFK01000081">
    <property type="protein sequence ID" value="SDK89217.1"/>
    <property type="molecule type" value="Genomic_DNA"/>
</dbReference>
<evidence type="ECO:0000313" key="3">
    <source>
        <dbReference type="Proteomes" id="UP000199433"/>
    </source>
</evidence>
<dbReference type="Pfam" id="PF05598">
    <property type="entry name" value="DUF772"/>
    <property type="match status" value="1"/>
</dbReference>
<feature type="non-terminal residue" evidence="2">
    <location>
        <position position="81"/>
    </location>
</feature>
<feature type="domain" description="Transposase InsH N-terminal" evidence="1">
    <location>
        <begin position="16"/>
        <end position="78"/>
    </location>
</feature>
<protein>
    <submittedName>
        <fullName evidence="2">Transposase domain</fullName>
    </submittedName>
</protein>